<dbReference type="InterPro" id="IPR001173">
    <property type="entry name" value="Glyco_trans_2-like"/>
</dbReference>
<reference evidence="3" key="1">
    <citation type="journal article" date="2019" name="Int. J. Syst. Evol. Microbiol.">
        <title>The Global Catalogue of Microorganisms (GCM) 10K type strain sequencing project: providing services to taxonomists for standard genome sequencing and annotation.</title>
        <authorList>
            <consortium name="The Broad Institute Genomics Platform"/>
            <consortium name="The Broad Institute Genome Sequencing Center for Infectious Disease"/>
            <person name="Wu L."/>
            <person name="Ma J."/>
        </authorList>
    </citation>
    <scope>NUCLEOTIDE SEQUENCE [LARGE SCALE GENOMIC DNA]</scope>
    <source>
        <strain evidence="3">JCM 17561</strain>
    </source>
</reference>
<dbReference type="Gene3D" id="3.90.550.10">
    <property type="entry name" value="Spore Coat Polysaccharide Biosynthesis Protein SpsA, Chain A"/>
    <property type="match status" value="1"/>
</dbReference>
<dbReference type="PANTHER" id="PTHR43179:SF7">
    <property type="entry name" value="RHAMNOSYLTRANSFERASE WBBL"/>
    <property type="match status" value="1"/>
</dbReference>
<evidence type="ECO:0000259" key="1">
    <source>
        <dbReference type="Pfam" id="PF00535"/>
    </source>
</evidence>
<dbReference type="EMBL" id="BAABBP010000001">
    <property type="protein sequence ID" value="GAA3981776.1"/>
    <property type="molecule type" value="Genomic_DNA"/>
</dbReference>
<dbReference type="CDD" id="cd04186">
    <property type="entry name" value="GT_2_like_c"/>
    <property type="match status" value="1"/>
</dbReference>
<sequence>MLDVIVVNYNTAHLLQRMFDACDAAAQDMPLRYWVVDNASRDDSVQVLRRDHPNAFVQVNEKNVGFGRANNQMVEHLTGEYALLLNTDAFVAPTALQVAIDCLQRRPNVGAVGVRLTTEDGQLQPSCRYFPTPWNMFLQRTGLSRWFFGVQMVDDYSWDHQGERECDWVPGCFLLIRKKVIDQIGLFDPRYFLYFEEVDLCKRIQAAGWKVLYTGATSAVHLGGESAKTVAKITQSGRQISELQVESELLYVRKHHGLVGLWQHLALTHLADAITATKDLLKRRGWEIARAQFERGAALRRMCGLTRWGRVSTR</sequence>
<protein>
    <submittedName>
        <fullName evidence="2">Glycosyltransferase family 2 protein</fullName>
    </submittedName>
</protein>
<dbReference type="SUPFAM" id="SSF53448">
    <property type="entry name" value="Nucleotide-diphospho-sugar transferases"/>
    <property type="match status" value="1"/>
</dbReference>
<evidence type="ECO:0000313" key="3">
    <source>
        <dbReference type="Proteomes" id="UP001501627"/>
    </source>
</evidence>
<evidence type="ECO:0000313" key="2">
    <source>
        <dbReference type="EMBL" id="GAA3981776.1"/>
    </source>
</evidence>
<feature type="domain" description="Glycosyltransferase 2-like" evidence="1">
    <location>
        <begin position="4"/>
        <end position="140"/>
    </location>
</feature>
<dbReference type="PANTHER" id="PTHR43179">
    <property type="entry name" value="RHAMNOSYLTRANSFERASE WBBL"/>
    <property type="match status" value="1"/>
</dbReference>
<dbReference type="Pfam" id="PF00535">
    <property type="entry name" value="Glycos_transf_2"/>
    <property type="match status" value="1"/>
</dbReference>
<comment type="caution">
    <text evidence="2">The sequence shown here is derived from an EMBL/GenBank/DDBJ whole genome shotgun (WGS) entry which is preliminary data.</text>
</comment>
<accession>A0ABP7QFP1</accession>
<proteinExistence type="predicted"/>
<gene>
    <name evidence="2" type="ORF">GCM10022279_01720</name>
</gene>
<organism evidence="2 3">
    <name type="scientific">Comamonas faecalis</name>
    <dbReference type="NCBI Taxonomy" id="1387849"/>
    <lineage>
        <taxon>Bacteria</taxon>
        <taxon>Pseudomonadati</taxon>
        <taxon>Pseudomonadota</taxon>
        <taxon>Betaproteobacteria</taxon>
        <taxon>Burkholderiales</taxon>
        <taxon>Comamonadaceae</taxon>
        <taxon>Comamonas</taxon>
    </lineage>
</organism>
<keyword evidence="3" id="KW-1185">Reference proteome</keyword>
<dbReference type="RefSeq" id="WP_344867662.1">
    <property type="nucleotide sequence ID" value="NZ_BAABBP010000001.1"/>
</dbReference>
<dbReference type="Proteomes" id="UP001501627">
    <property type="component" value="Unassembled WGS sequence"/>
</dbReference>
<name>A0ABP7QFP1_9BURK</name>
<dbReference type="InterPro" id="IPR029044">
    <property type="entry name" value="Nucleotide-diphossugar_trans"/>
</dbReference>